<dbReference type="PANTHER" id="PTHR46481:SF10">
    <property type="entry name" value="ZINC FINGER BED DOMAIN-CONTAINING PROTEIN 39"/>
    <property type="match status" value="1"/>
</dbReference>
<evidence type="ECO:0000256" key="1">
    <source>
        <dbReference type="ARBA" id="ARBA00004123"/>
    </source>
</evidence>
<sequence length="338" mass="37152">KGHSTDAEPTVVPDDVGADPEAPGPTETITVHPGGALNAQFFIPGLEHHIPAPASQPPTSHGTPPTPLPPVTPHNVQFSGGKTFNIRDLSEPSTPATPMPVLWPVAATPKSNRRCQHAKHTTAEMPNIPDLCPFYEVREDQVHCIFCCAQKKSTSFSCSTMSTSNWWHHLLTKHLGLWVEVCDRLKVKITADKAEGPVATYQESKGQDPKQNSSLPSGFDRVPGFSLEAFIDALVAFIVSNDQSFNVVESPELHQIFLMLCEELTDDDIPHRTQIWKYVQDALGKISFTCDMWSNANLVPFMAVTAHWIETKEVHPPNGTDLIGFHHVPGHHDGEHLA</sequence>
<comment type="subcellular location">
    <subcellularLocation>
        <location evidence="1">Nucleus</location>
    </subcellularLocation>
</comment>
<evidence type="ECO:0000256" key="4">
    <source>
        <dbReference type="ARBA" id="ARBA00022833"/>
    </source>
</evidence>
<feature type="non-terminal residue" evidence="7">
    <location>
        <position position="338"/>
    </location>
</feature>
<evidence type="ECO:0000256" key="6">
    <source>
        <dbReference type="SAM" id="MobiDB-lite"/>
    </source>
</evidence>
<evidence type="ECO:0000256" key="2">
    <source>
        <dbReference type="ARBA" id="ARBA00022723"/>
    </source>
</evidence>
<protein>
    <submittedName>
        <fullName evidence="7">Uncharacterized protein</fullName>
    </submittedName>
</protein>
<evidence type="ECO:0000256" key="3">
    <source>
        <dbReference type="ARBA" id="ARBA00022771"/>
    </source>
</evidence>
<dbReference type="EMBL" id="JAUEPS010000049">
    <property type="protein sequence ID" value="KAK0445675.1"/>
    <property type="molecule type" value="Genomic_DNA"/>
</dbReference>
<evidence type="ECO:0000313" key="8">
    <source>
        <dbReference type="Proteomes" id="UP001175211"/>
    </source>
</evidence>
<dbReference type="RefSeq" id="XP_060325579.1">
    <property type="nucleotide sequence ID" value="XM_060474346.1"/>
</dbReference>
<keyword evidence="4" id="KW-0862">Zinc</keyword>
<evidence type="ECO:0000256" key="5">
    <source>
        <dbReference type="ARBA" id="ARBA00023242"/>
    </source>
</evidence>
<keyword evidence="5" id="KW-0539">Nucleus</keyword>
<gene>
    <name evidence="7" type="ORF">EV420DRAFT_1572148</name>
</gene>
<proteinExistence type="predicted"/>
<keyword evidence="2" id="KW-0479">Metal-binding</keyword>
<evidence type="ECO:0000313" key="7">
    <source>
        <dbReference type="EMBL" id="KAK0445675.1"/>
    </source>
</evidence>
<dbReference type="AlphaFoldDB" id="A0AA39JMV6"/>
<dbReference type="InterPro" id="IPR052035">
    <property type="entry name" value="ZnF_BED_domain_contain"/>
</dbReference>
<feature type="region of interest" description="Disordered" evidence="6">
    <location>
        <begin position="1"/>
        <end position="28"/>
    </location>
</feature>
<organism evidence="7 8">
    <name type="scientific">Armillaria tabescens</name>
    <name type="common">Ringless honey mushroom</name>
    <name type="synonym">Agaricus tabescens</name>
    <dbReference type="NCBI Taxonomy" id="1929756"/>
    <lineage>
        <taxon>Eukaryota</taxon>
        <taxon>Fungi</taxon>
        <taxon>Dikarya</taxon>
        <taxon>Basidiomycota</taxon>
        <taxon>Agaricomycotina</taxon>
        <taxon>Agaricomycetes</taxon>
        <taxon>Agaricomycetidae</taxon>
        <taxon>Agaricales</taxon>
        <taxon>Marasmiineae</taxon>
        <taxon>Physalacriaceae</taxon>
        <taxon>Desarmillaria</taxon>
    </lineage>
</organism>
<dbReference type="GeneID" id="85357894"/>
<dbReference type="GO" id="GO:0008270">
    <property type="term" value="F:zinc ion binding"/>
    <property type="evidence" value="ECO:0007669"/>
    <property type="project" value="UniProtKB-KW"/>
</dbReference>
<dbReference type="Proteomes" id="UP001175211">
    <property type="component" value="Unassembled WGS sequence"/>
</dbReference>
<reference evidence="7" key="1">
    <citation type="submission" date="2023-06" db="EMBL/GenBank/DDBJ databases">
        <authorList>
            <consortium name="Lawrence Berkeley National Laboratory"/>
            <person name="Ahrendt S."/>
            <person name="Sahu N."/>
            <person name="Indic B."/>
            <person name="Wong-Bajracharya J."/>
            <person name="Merenyi Z."/>
            <person name="Ke H.-M."/>
            <person name="Monk M."/>
            <person name="Kocsube S."/>
            <person name="Drula E."/>
            <person name="Lipzen A."/>
            <person name="Balint B."/>
            <person name="Henrissat B."/>
            <person name="Andreopoulos B."/>
            <person name="Martin F.M."/>
            <person name="Harder C.B."/>
            <person name="Rigling D."/>
            <person name="Ford K.L."/>
            <person name="Foster G.D."/>
            <person name="Pangilinan J."/>
            <person name="Papanicolaou A."/>
            <person name="Barry K."/>
            <person name="LaButti K."/>
            <person name="Viragh M."/>
            <person name="Koriabine M."/>
            <person name="Yan M."/>
            <person name="Riley R."/>
            <person name="Champramary S."/>
            <person name="Plett K.L."/>
            <person name="Tsai I.J."/>
            <person name="Slot J."/>
            <person name="Sipos G."/>
            <person name="Plett J."/>
            <person name="Nagy L.G."/>
            <person name="Grigoriev I.V."/>
        </authorList>
    </citation>
    <scope>NUCLEOTIDE SEQUENCE</scope>
    <source>
        <strain evidence="7">CCBAS 213</strain>
    </source>
</reference>
<accession>A0AA39JMV6</accession>
<dbReference type="GO" id="GO:0005634">
    <property type="term" value="C:nucleus"/>
    <property type="evidence" value="ECO:0007669"/>
    <property type="project" value="UniProtKB-SubCell"/>
</dbReference>
<comment type="caution">
    <text evidence="7">The sequence shown here is derived from an EMBL/GenBank/DDBJ whole genome shotgun (WGS) entry which is preliminary data.</text>
</comment>
<name>A0AA39JMV6_ARMTA</name>
<keyword evidence="8" id="KW-1185">Reference proteome</keyword>
<dbReference type="PANTHER" id="PTHR46481">
    <property type="entry name" value="ZINC FINGER BED DOMAIN-CONTAINING PROTEIN 4"/>
    <property type="match status" value="1"/>
</dbReference>
<keyword evidence="3" id="KW-0863">Zinc-finger</keyword>